<feature type="domain" description="MotA/TolQ/ExbB proton channel" evidence="10">
    <location>
        <begin position="342"/>
        <end position="428"/>
    </location>
</feature>
<dbReference type="PANTHER" id="PTHR30625">
    <property type="entry name" value="PROTEIN TOLQ"/>
    <property type="match status" value="1"/>
</dbReference>
<sequence length="461" mass="49165">MIYSLARTGLVALASMLIFTSMSAHGQGPEGHGYLDILDENLVEGANWSVDPNGRKELREGGFNSSTYLYMTGQDSPISIRGLNIPIRENPGPGEFRFLSFAWRKWGSGPIAIKFELSNPENQEGSLGAKDDYTLYAGERPPKKGKGLQLTDQLGGGWQDMPLDLWQTFGEFTVTGLTFIVESRDAGFDAVAFAATLDGFSSSAPLVQPKIADSVETGESAPSSNSEAVREDGTTDEVKIDWAGQIKAGGIWMYPLYVCAIAAMVISVQRLLTIRESRLAPPALCQALGHGAAKGNFESVIKACDANPSTLANVVRFILEHPHAGIDVVNQTAGDIASRDIRGHLARIYPLSLISSISPLLGLLGTIIGMVEAFGIVALYGDEGGASILSDSISKALITTAAGLIVAIPCIAVYFTLKNRIMTFATLIEVEVEQLITHLYLRPGSNAGSGVMANETHLGNS</sequence>
<dbReference type="PANTHER" id="PTHR30625:SF11">
    <property type="entry name" value="MOTA_TOLQ_EXBB PROTON CHANNEL DOMAIN-CONTAINING PROTEIN"/>
    <property type="match status" value="1"/>
</dbReference>
<evidence type="ECO:0000256" key="2">
    <source>
        <dbReference type="ARBA" id="ARBA00022475"/>
    </source>
</evidence>
<dbReference type="AlphaFoldDB" id="A0A840UUL2"/>
<evidence type="ECO:0000256" key="9">
    <source>
        <dbReference type="SAM" id="SignalP"/>
    </source>
</evidence>
<evidence type="ECO:0000256" key="3">
    <source>
        <dbReference type="ARBA" id="ARBA00022692"/>
    </source>
</evidence>
<dbReference type="GO" id="GO:0005886">
    <property type="term" value="C:plasma membrane"/>
    <property type="evidence" value="ECO:0007669"/>
    <property type="project" value="UniProtKB-SubCell"/>
</dbReference>
<dbReference type="Proteomes" id="UP000557717">
    <property type="component" value="Unassembled WGS sequence"/>
</dbReference>
<protein>
    <submittedName>
        <fullName evidence="11">Biopolymer transport protein ExbB</fullName>
    </submittedName>
</protein>
<evidence type="ECO:0000259" key="10">
    <source>
        <dbReference type="Pfam" id="PF01618"/>
    </source>
</evidence>
<feature type="chain" id="PRO_5032867707" evidence="9">
    <location>
        <begin position="27"/>
        <end position="461"/>
    </location>
</feature>
<evidence type="ECO:0000256" key="7">
    <source>
        <dbReference type="SAM" id="MobiDB-lite"/>
    </source>
</evidence>
<dbReference type="InterPro" id="IPR002898">
    <property type="entry name" value="MotA_ExbB_proton_chnl"/>
</dbReference>
<evidence type="ECO:0000256" key="4">
    <source>
        <dbReference type="ARBA" id="ARBA00022989"/>
    </source>
</evidence>
<organism evidence="11 12">
    <name type="scientific">Haloferula luteola</name>
    <dbReference type="NCBI Taxonomy" id="595692"/>
    <lineage>
        <taxon>Bacteria</taxon>
        <taxon>Pseudomonadati</taxon>
        <taxon>Verrucomicrobiota</taxon>
        <taxon>Verrucomicrobiia</taxon>
        <taxon>Verrucomicrobiales</taxon>
        <taxon>Verrucomicrobiaceae</taxon>
        <taxon>Haloferula</taxon>
    </lineage>
</organism>
<evidence type="ECO:0000313" key="11">
    <source>
        <dbReference type="EMBL" id="MBB5349887.1"/>
    </source>
</evidence>
<keyword evidence="6" id="KW-0813">Transport</keyword>
<dbReference type="InterPro" id="IPR050790">
    <property type="entry name" value="ExbB/TolQ_transport"/>
</dbReference>
<dbReference type="GO" id="GO:0017038">
    <property type="term" value="P:protein import"/>
    <property type="evidence" value="ECO:0007669"/>
    <property type="project" value="TreeGrafter"/>
</dbReference>
<dbReference type="RefSeq" id="WP_184014770.1">
    <property type="nucleotide sequence ID" value="NZ_JACHFD010000001.1"/>
</dbReference>
<evidence type="ECO:0000256" key="1">
    <source>
        <dbReference type="ARBA" id="ARBA00004651"/>
    </source>
</evidence>
<feature type="signal peptide" evidence="9">
    <location>
        <begin position="1"/>
        <end position="26"/>
    </location>
</feature>
<feature type="region of interest" description="Disordered" evidence="7">
    <location>
        <begin position="213"/>
        <end position="234"/>
    </location>
</feature>
<name>A0A840UUL2_9BACT</name>
<comment type="similarity">
    <text evidence="6">Belongs to the exbB/tolQ family.</text>
</comment>
<feature type="transmembrane region" description="Helical" evidence="8">
    <location>
        <begin position="251"/>
        <end position="272"/>
    </location>
</feature>
<keyword evidence="5 8" id="KW-0472">Membrane</keyword>
<gene>
    <name evidence="11" type="ORF">HNR46_000108</name>
</gene>
<evidence type="ECO:0000256" key="5">
    <source>
        <dbReference type="ARBA" id="ARBA00023136"/>
    </source>
</evidence>
<keyword evidence="4 8" id="KW-1133">Transmembrane helix</keyword>
<keyword evidence="3 8" id="KW-0812">Transmembrane</keyword>
<keyword evidence="9" id="KW-0732">Signal</keyword>
<dbReference type="EMBL" id="JACHFD010000001">
    <property type="protein sequence ID" value="MBB5349887.1"/>
    <property type="molecule type" value="Genomic_DNA"/>
</dbReference>
<evidence type="ECO:0000256" key="6">
    <source>
        <dbReference type="RuleBase" id="RU004057"/>
    </source>
</evidence>
<evidence type="ECO:0000256" key="8">
    <source>
        <dbReference type="SAM" id="Phobius"/>
    </source>
</evidence>
<accession>A0A840UUL2</accession>
<keyword evidence="2" id="KW-1003">Cell membrane</keyword>
<evidence type="ECO:0000313" key="12">
    <source>
        <dbReference type="Proteomes" id="UP000557717"/>
    </source>
</evidence>
<dbReference type="Pfam" id="PF01618">
    <property type="entry name" value="MotA_ExbB"/>
    <property type="match status" value="1"/>
</dbReference>
<comment type="caution">
    <text evidence="11">The sequence shown here is derived from an EMBL/GenBank/DDBJ whole genome shotgun (WGS) entry which is preliminary data.</text>
</comment>
<keyword evidence="6" id="KW-0653">Protein transport</keyword>
<feature type="transmembrane region" description="Helical" evidence="8">
    <location>
        <begin position="348"/>
        <end position="381"/>
    </location>
</feature>
<proteinExistence type="inferred from homology"/>
<comment type="subcellular location">
    <subcellularLocation>
        <location evidence="1">Cell membrane</location>
        <topology evidence="1">Multi-pass membrane protein</topology>
    </subcellularLocation>
    <subcellularLocation>
        <location evidence="6">Membrane</location>
        <topology evidence="6">Multi-pass membrane protein</topology>
    </subcellularLocation>
</comment>
<feature type="transmembrane region" description="Helical" evidence="8">
    <location>
        <begin position="393"/>
        <end position="417"/>
    </location>
</feature>
<keyword evidence="12" id="KW-1185">Reference proteome</keyword>
<reference evidence="11 12" key="1">
    <citation type="submission" date="2020-08" db="EMBL/GenBank/DDBJ databases">
        <title>Genomic Encyclopedia of Type Strains, Phase IV (KMG-IV): sequencing the most valuable type-strain genomes for metagenomic binning, comparative biology and taxonomic classification.</title>
        <authorList>
            <person name="Goeker M."/>
        </authorList>
    </citation>
    <scope>NUCLEOTIDE SEQUENCE [LARGE SCALE GENOMIC DNA]</scope>
    <source>
        <strain evidence="11 12">YC6886</strain>
    </source>
</reference>